<sequence>MPLHLCLPGVWQAVRTNAIHCQLKQHYALNAFTGPLDCVRFTLRTKGPLGLYKGLTPWLVFAFPRSAVRFSTYEFVSQRFRETVSKESQEGELQNGKLDPYLSMAAGSIAGAVEFLTVGTPMQCIQVKMAHDAYSKVPRFHGFVSAIVGIVRAEGLLKGLYAGLGPTVLKGAVNNCIRFSTFSELKYIYQKYKLNVADNRLTATFENFSTCPESDHFQAVHEAILNPLETMLLGATSGGLSAIATHPIDTVKSNMQSLSADKYTSSWNCFLSILRNQGLPGLYQGMAPRFVRVSLEIGLHFSLYEQIACRIDESLFN</sequence>
<dbReference type="EMBL" id="AZIL01001816">
    <property type="protein sequence ID" value="EWM23145.1"/>
    <property type="molecule type" value="Genomic_DNA"/>
</dbReference>
<evidence type="ECO:0000313" key="11">
    <source>
        <dbReference type="EMBL" id="EWM23145.1"/>
    </source>
</evidence>
<evidence type="ECO:0000256" key="9">
    <source>
        <dbReference type="PROSITE-ProRule" id="PRU00282"/>
    </source>
</evidence>
<dbReference type="PANTHER" id="PTHR45788:SF4">
    <property type="entry name" value="TRICARBOXYLATE TRANSPORT PROTEIN, MITOCHONDRIAL"/>
    <property type="match status" value="1"/>
</dbReference>
<evidence type="ECO:0000256" key="2">
    <source>
        <dbReference type="ARBA" id="ARBA00006375"/>
    </source>
</evidence>
<evidence type="ECO:0000256" key="4">
    <source>
        <dbReference type="ARBA" id="ARBA00022692"/>
    </source>
</evidence>
<organism evidence="11 12">
    <name type="scientific">Nannochloropsis gaditana</name>
    <dbReference type="NCBI Taxonomy" id="72520"/>
    <lineage>
        <taxon>Eukaryota</taxon>
        <taxon>Sar</taxon>
        <taxon>Stramenopiles</taxon>
        <taxon>Ochrophyta</taxon>
        <taxon>Eustigmatophyceae</taxon>
        <taxon>Eustigmatales</taxon>
        <taxon>Monodopsidaceae</taxon>
        <taxon>Nannochloropsis</taxon>
    </lineage>
</organism>
<reference evidence="11 12" key="1">
    <citation type="journal article" date="2014" name="Mol. Plant">
        <title>Chromosome Scale Genome Assembly and Transcriptome Profiling of Nannochloropsis gaditana in Nitrogen Depletion.</title>
        <authorList>
            <person name="Corteggiani Carpinelli E."/>
            <person name="Telatin A."/>
            <person name="Vitulo N."/>
            <person name="Forcato C."/>
            <person name="D'Angelo M."/>
            <person name="Schiavon R."/>
            <person name="Vezzi A."/>
            <person name="Giacometti G.M."/>
            <person name="Morosinotto T."/>
            <person name="Valle G."/>
        </authorList>
    </citation>
    <scope>NUCLEOTIDE SEQUENCE [LARGE SCALE GENOMIC DNA]</scope>
    <source>
        <strain evidence="11 12">B-31</strain>
    </source>
</reference>
<dbReference type="OrthoDB" id="756301at2759"/>
<gene>
    <name evidence="11" type="ORF">Naga_100043g14</name>
</gene>
<evidence type="ECO:0000256" key="10">
    <source>
        <dbReference type="RuleBase" id="RU000488"/>
    </source>
</evidence>
<name>W7T809_9STRA</name>
<dbReference type="GO" id="GO:0071913">
    <property type="term" value="F:citrate secondary active transmembrane transporter activity"/>
    <property type="evidence" value="ECO:0007669"/>
    <property type="project" value="TreeGrafter"/>
</dbReference>
<protein>
    <submittedName>
        <fullName evidence="11">Tricarboxylate transport mitochondrial-like protein</fullName>
    </submittedName>
</protein>
<dbReference type="Proteomes" id="UP000019335">
    <property type="component" value="Chromosome 18"/>
</dbReference>
<dbReference type="GO" id="GO:0031966">
    <property type="term" value="C:mitochondrial membrane"/>
    <property type="evidence" value="ECO:0007669"/>
    <property type="project" value="UniProtKB-SubCell"/>
</dbReference>
<feature type="repeat" description="Solcar" evidence="9">
    <location>
        <begin position="1"/>
        <end position="79"/>
    </location>
</feature>
<comment type="similarity">
    <text evidence="2 10">Belongs to the mitochondrial carrier (TC 2.A.29) family.</text>
</comment>
<keyword evidence="5" id="KW-0677">Repeat</keyword>
<evidence type="ECO:0000256" key="3">
    <source>
        <dbReference type="ARBA" id="ARBA00022448"/>
    </source>
</evidence>
<keyword evidence="3 10" id="KW-0813">Transport</keyword>
<keyword evidence="4 9" id="KW-0812">Transmembrane</keyword>
<evidence type="ECO:0000313" key="12">
    <source>
        <dbReference type="Proteomes" id="UP000019335"/>
    </source>
</evidence>
<dbReference type="PROSITE" id="PS50920">
    <property type="entry name" value="SOLCAR"/>
    <property type="match status" value="3"/>
</dbReference>
<keyword evidence="8 9" id="KW-0472">Membrane</keyword>
<feature type="repeat" description="Solcar" evidence="9">
    <location>
        <begin position="225"/>
        <end position="310"/>
    </location>
</feature>
<keyword evidence="7" id="KW-0496">Mitochondrion</keyword>
<feature type="repeat" description="Solcar" evidence="9">
    <location>
        <begin position="98"/>
        <end position="188"/>
    </location>
</feature>
<dbReference type="InterPro" id="IPR023395">
    <property type="entry name" value="MCP_dom_sf"/>
</dbReference>
<keyword evidence="12" id="KW-1185">Reference proteome</keyword>
<dbReference type="Pfam" id="PF00153">
    <property type="entry name" value="Mito_carr"/>
    <property type="match status" value="3"/>
</dbReference>
<evidence type="ECO:0000256" key="1">
    <source>
        <dbReference type="ARBA" id="ARBA00004225"/>
    </source>
</evidence>
<dbReference type="PANTHER" id="PTHR45788">
    <property type="entry name" value="SUCCINATE/FUMARATE MITOCHONDRIAL TRANSPORTER-RELATED"/>
    <property type="match status" value="1"/>
</dbReference>
<dbReference type="SUPFAM" id="SSF103506">
    <property type="entry name" value="Mitochondrial carrier"/>
    <property type="match status" value="1"/>
</dbReference>
<dbReference type="InterPro" id="IPR018108">
    <property type="entry name" value="MCP_transmembrane"/>
</dbReference>
<keyword evidence="6" id="KW-1133">Transmembrane helix</keyword>
<dbReference type="GO" id="GO:0006843">
    <property type="term" value="P:mitochondrial citrate transmembrane transport"/>
    <property type="evidence" value="ECO:0007669"/>
    <property type="project" value="TreeGrafter"/>
</dbReference>
<dbReference type="AlphaFoldDB" id="W7T809"/>
<dbReference type="InterPro" id="IPR049563">
    <property type="entry name" value="TXTP-like"/>
</dbReference>
<comment type="caution">
    <text evidence="11">The sequence shown here is derived from an EMBL/GenBank/DDBJ whole genome shotgun (WGS) entry which is preliminary data.</text>
</comment>
<evidence type="ECO:0000256" key="8">
    <source>
        <dbReference type="ARBA" id="ARBA00023136"/>
    </source>
</evidence>
<dbReference type="Gene3D" id="1.50.40.10">
    <property type="entry name" value="Mitochondrial carrier domain"/>
    <property type="match status" value="1"/>
</dbReference>
<comment type="subcellular location">
    <subcellularLocation>
        <location evidence="1">Mitochondrion membrane</location>
        <topology evidence="1">Multi-pass membrane protein</topology>
    </subcellularLocation>
</comment>
<accession>W7T809</accession>
<evidence type="ECO:0000256" key="7">
    <source>
        <dbReference type="ARBA" id="ARBA00023128"/>
    </source>
</evidence>
<evidence type="ECO:0000256" key="6">
    <source>
        <dbReference type="ARBA" id="ARBA00022989"/>
    </source>
</evidence>
<proteinExistence type="inferred from homology"/>
<evidence type="ECO:0000256" key="5">
    <source>
        <dbReference type="ARBA" id="ARBA00022737"/>
    </source>
</evidence>